<protein>
    <submittedName>
        <fullName evidence="2">Uncharacterized protein</fullName>
    </submittedName>
</protein>
<dbReference type="Proteomes" id="UP000719412">
    <property type="component" value="Unassembled WGS sequence"/>
</dbReference>
<keyword evidence="3" id="KW-1185">Reference proteome</keyword>
<dbReference type="AlphaFoldDB" id="A0A8J6LDL8"/>
<organism evidence="2 3">
    <name type="scientific">Tenebrio molitor</name>
    <name type="common">Yellow mealworm beetle</name>
    <dbReference type="NCBI Taxonomy" id="7067"/>
    <lineage>
        <taxon>Eukaryota</taxon>
        <taxon>Metazoa</taxon>
        <taxon>Ecdysozoa</taxon>
        <taxon>Arthropoda</taxon>
        <taxon>Hexapoda</taxon>
        <taxon>Insecta</taxon>
        <taxon>Pterygota</taxon>
        <taxon>Neoptera</taxon>
        <taxon>Endopterygota</taxon>
        <taxon>Coleoptera</taxon>
        <taxon>Polyphaga</taxon>
        <taxon>Cucujiformia</taxon>
        <taxon>Tenebrionidae</taxon>
        <taxon>Tenebrio</taxon>
    </lineage>
</organism>
<reference evidence="2" key="1">
    <citation type="journal article" date="2020" name="J Insects Food Feed">
        <title>The yellow mealworm (Tenebrio molitor) genome: a resource for the emerging insects as food and feed industry.</title>
        <authorList>
            <person name="Eriksson T."/>
            <person name="Andere A."/>
            <person name="Kelstrup H."/>
            <person name="Emery V."/>
            <person name="Picard C."/>
        </authorList>
    </citation>
    <scope>NUCLEOTIDE SEQUENCE</scope>
    <source>
        <strain evidence="2">Stoneville</strain>
        <tissue evidence="2">Whole head</tissue>
    </source>
</reference>
<name>A0A8J6LDL8_TENMO</name>
<accession>A0A8J6LDL8</accession>
<evidence type="ECO:0000256" key="1">
    <source>
        <dbReference type="SAM" id="MobiDB-lite"/>
    </source>
</evidence>
<gene>
    <name evidence="2" type="ORF">GEV33_006858</name>
</gene>
<evidence type="ECO:0000313" key="2">
    <source>
        <dbReference type="EMBL" id="KAH0815933.1"/>
    </source>
</evidence>
<sequence length="259" mass="26644">MPRAPVPFCGCVGTPHGRGSFAERGVGTWRRRNLSGTVSVTWRSVPGGCRRRARLVLTAVPVGPGRCWLFLLRSDLDAAGSSCFGARERRVKGNGMAGVPSQGEGTGQEEKGESGKAGVPSHREGTGQGNGESGKAGVPSQWEGTGQENGESGKAGVPSQREGTGQENGESGLSARSEAESESARRGPFIATVGLRAARDSRLGRWGSSAQRGVRVLSAGRNTGSGADSVDAVRAVGSALIFCTGSEKERNFSATGSVS</sequence>
<proteinExistence type="predicted"/>
<dbReference type="EMBL" id="JABDTM020022347">
    <property type="protein sequence ID" value="KAH0815933.1"/>
    <property type="molecule type" value="Genomic_DNA"/>
</dbReference>
<reference evidence="2" key="2">
    <citation type="submission" date="2021-08" db="EMBL/GenBank/DDBJ databases">
        <authorList>
            <person name="Eriksson T."/>
        </authorList>
    </citation>
    <scope>NUCLEOTIDE SEQUENCE</scope>
    <source>
        <strain evidence="2">Stoneville</strain>
        <tissue evidence="2">Whole head</tissue>
    </source>
</reference>
<comment type="caution">
    <text evidence="2">The sequence shown here is derived from an EMBL/GenBank/DDBJ whole genome shotgun (WGS) entry which is preliminary data.</text>
</comment>
<feature type="region of interest" description="Disordered" evidence="1">
    <location>
        <begin position="93"/>
        <end position="185"/>
    </location>
</feature>
<evidence type="ECO:0000313" key="3">
    <source>
        <dbReference type="Proteomes" id="UP000719412"/>
    </source>
</evidence>